<comment type="caution">
    <text evidence="1">The sequence shown here is derived from an EMBL/GenBank/DDBJ whole genome shotgun (WGS) entry which is preliminary data.</text>
</comment>
<keyword evidence="2" id="KW-1185">Reference proteome</keyword>
<proteinExistence type="predicted"/>
<name>A0A838XZ37_9NEIS</name>
<reference evidence="1 2" key="1">
    <citation type="submission" date="2020-07" db="EMBL/GenBank/DDBJ databases">
        <title>Draft genome sequence of violacein-producing bacteria and related species.</title>
        <authorList>
            <person name="Wilson H.S."/>
            <person name="De Leon M.E."/>
        </authorList>
    </citation>
    <scope>NUCLEOTIDE SEQUENCE [LARGE SCALE GENOMIC DNA]</scope>
    <source>
        <strain evidence="1 2">HSC-21Su07</strain>
    </source>
</reference>
<dbReference type="RefSeq" id="WP_181835633.1">
    <property type="nucleotide sequence ID" value="NZ_JACERN010000024.1"/>
</dbReference>
<protein>
    <submittedName>
        <fullName evidence="1">Uncharacterized protein</fullName>
    </submittedName>
</protein>
<dbReference type="EMBL" id="JACERN010000024">
    <property type="protein sequence ID" value="MBA4708450.1"/>
    <property type="molecule type" value="Genomic_DNA"/>
</dbReference>
<evidence type="ECO:0000313" key="2">
    <source>
        <dbReference type="Proteomes" id="UP000545606"/>
    </source>
</evidence>
<sequence length="103" mass="11512">MYELPSHMSHKNPSDLVPELTWEATPLHGHREWFEGEGASRTKPGPLLDNYLNQYGFGIPIKAEVASVINRAVSAQGSWYAYSERGIIVLIPLINRVAFIYAG</sequence>
<dbReference type="AlphaFoldDB" id="A0A838XZ37"/>
<evidence type="ECO:0000313" key="1">
    <source>
        <dbReference type="EMBL" id="MBA4708450.1"/>
    </source>
</evidence>
<accession>A0A838XZ37</accession>
<gene>
    <name evidence="1" type="ORF">H2Z84_08645</name>
</gene>
<dbReference type="Proteomes" id="UP000545606">
    <property type="component" value="Unassembled WGS sequence"/>
</dbReference>
<organism evidence="1 2">
    <name type="scientific">Aquitalea aquatica</name>
    <dbReference type="NCBI Taxonomy" id="3044273"/>
    <lineage>
        <taxon>Bacteria</taxon>
        <taxon>Pseudomonadati</taxon>
        <taxon>Pseudomonadota</taxon>
        <taxon>Betaproteobacteria</taxon>
        <taxon>Neisseriales</taxon>
        <taxon>Chromobacteriaceae</taxon>
        <taxon>Aquitalea</taxon>
    </lineage>
</organism>